<gene>
    <name evidence="2" type="ORF">IAB90_05130</name>
</gene>
<reference evidence="2" key="2">
    <citation type="journal article" date="2021" name="PeerJ">
        <title>Extensive microbial diversity within the chicken gut microbiome revealed by metagenomics and culture.</title>
        <authorList>
            <person name="Gilroy R."/>
            <person name="Ravi A."/>
            <person name="Getino M."/>
            <person name="Pursley I."/>
            <person name="Horton D.L."/>
            <person name="Alikhan N.F."/>
            <person name="Baker D."/>
            <person name="Gharbi K."/>
            <person name="Hall N."/>
            <person name="Watson M."/>
            <person name="Adriaenssens E.M."/>
            <person name="Foster-Nyarko E."/>
            <person name="Jarju S."/>
            <person name="Secka A."/>
            <person name="Antonio M."/>
            <person name="Oren A."/>
            <person name="Chaudhuri R.R."/>
            <person name="La Ragione R."/>
            <person name="Hildebrand F."/>
            <person name="Pallen M.J."/>
        </authorList>
    </citation>
    <scope>NUCLEOTIDE SEQUENCE</scope>
    <source>
        <strain evidence="2">ChiW25-3613</strain>
    </source>
</reference>
<dbReference type="AlphaFoldDB" id="A0A9D1DBB9"/>
<protein>
    <submittedName>
        <fullName evidence="2">DegV family protein</fullName>
    </submittedName>
</protein>
<name>A0A9D1DBB9_9FIRM</name>
<dbReference type="Pfam" id="PF02645">
    <property type="entry name" value="DegV"/>
    <property type="match status" value="1"/>
</dbReference>
<dbReference type="NCBIfam" id="TIGR00762">
    <property type="entry name" value="DegV"/>
    <property type="match status" value="1"/>
</dbReference>
<evidence type="ECO:0000313" key="2">
    <source>
        <dbReference type="EMBL" id="HIR39751.1"/>
    </source>
</evidence>
<evidence type="ECO:0000313" key="3">
    <source>
        <dbReference type="Proteomes" id="UP000824179"/>
    </source>
</evidence>
<reference evidence="2" key="1">
    <citation type="submission" date="2020-10" db="EMBL/GenBank/DDBJ databases">
        <authorList>
            <person name="Gilroy R."/>
        </authorList>
    </citation>
    <scope>NUCLEOTIDE SEQUENCE</scope>
    <source>
        <strain evidence="2">ChiW25-3613</strain>
    </source>
</reference>
<proteinExistence type="predicted"/>
<sequence length="278" mass="30584">MLRIVTDSSSEISQEEAKRLNIDVLPLTIVFGNEQYRDGIDITSDEFYNKLVSSPEFPHTAQLGYDELMRLYADAKEKGDEVLVIPIASALSGSFDWAERAAKESGYDKITVYDSKCTTFMLEILVREAVRLRDKSAAEVIAALDELRPRIVLFAALDTLEYLKRGGRINKTAATVGGMLKIKPVITVSGGGAVELIHKSVGMNSALKYIAERFLSDKRDENFAVRTIYCMNGVNCEKLRSLVKINGGACENICPVIGTHIGPKAAGIVYVRASARQI</sequence>
<dbReference type="InterPro" id="IPR003797">
    <property type="entry name" value="DegV"/>
</dbReference>
<dbReference type="PANTHER" id="PTHR33434:SF2">
    <property type="entry name" value="FATTY ACID-BINDING PROTEIN TM_1468"/>
    <property type="match status" value="1"/>
</dbReference>
<dbReference type="SUPFAM" id="SSF82549">
    <property type="entry name" value="DAK1/DegV-like"/>
    <property type="match status" value="1"/>
</dbReference>
<organism evidence="2 3">
    <name type="scientific">Candidatus Coproplasma stercoripullorum</name>
    <dbReference type="NCBI Taxonomy" id="2840751"/>
    <lineage>
        <taxon>Bacteria</taxon>
        <taxon>Bacillati</taxon>
        <taxon>Bacillota</taxon>
        <taxon>Clostridia</taxon>
        <taxon>Eubacteriales</taxon>
        <taxon>Candidatus Coproplasma</taxon>
    </lineage>
</organism>
<dbReference type="GO" id="GO:0008289">
    <property type="term" value="F:lipid binding"/>
    <property type="evidence" value="ECO:0007669"/>
    <property type="project" value="UniProtKB-KW"/>
</dbReference>
<dbReference type="Gene3D" id="3.40.50.10170">
    <property type="match status" value="1"/>
</dbReference>
<dbReference type="Proteomes" id="UP000824179">
    <property type="component" value="Unassembled WGS sequence"/>
</dbReference>
<dbReference type="EMBL" id="DVHB01000085">
    <property type="protein sequence ID" value="HIR39751.1"/>
    <property type="molecule type" value="Genomic_DNA"/>
</dbReference>
<dbReference type="Gene3D" id="3.30.1180.10">
    <property type="match status" value="1"/>
</dbReference>
<comment type="caution">
    <text evidence="2">The sequence shown here is derived from an EMBL/GenBank/DDBJ whole genome shotgun (WGS) entry which is preliminary data.</text>
</comment>
<evidence type="ECO:0000256" key="1">
    <source>
        <dbReference type="ARBA" id="ARBA00023121"/>
    </source>
</evidence>
<accession>A0A9D1DBB9</accession>
<dbReference type="PANTHER" id="PTHR33434">
    <property type="entry name" value="DEGV DOMAIN-CONTAINING PROTEIN DR_1986-RELATED"/>
    <property type="match status" value="1"/>
</dbReference>
<dbReference type="PROSITE" id="PS51482">
    <property type="entry name" value="DEGV"/>
    <property type="match status" value="1"/>
</dbReference>
<keyword evidence="1" id="KW-0446">Lipid-binding</keyword>
<dbReference type="InterPro" id="IPR043168">
    <property type="entry name" value="DegV_C"/>
</dbReference>
<dbReference type="InterPro" id="IPR050270">
    <property type="entry name" value="DegV_domain_contain"/>
</dbReference>